<gene>
    <name evidence="2" type="ORF">SAMN05660337_1292</name>
</gene>
<accession>A0A1G9EWS7</accession>
<organism evidence="2 3">
    <name type="scientific">Maridesulfovibrio ferrireducens</name>
    <dbReference type="NCBI Taxonomy" id="246191"/>
    <lineage>
        <taxon>Bacteria</taxon>
        <taxon>Pseudomonadati</taxon>
        <taxon>Thermodesulfobacteriota</taxon>
        <taxon>Desulfovibrionia</taxon>
        <taxon>Desulfovibrionales</taxon>
        <taxon>Desulfovibrionaceae</taxon>
        <taxon>Maridesulfovibrio</taxon>
    </lineage>
</organism>
<dbReference type="Gene3D" id="1.50.10.140">
    <property type="match status" value="1"/>
</dbReference>
<dbReference type="RefSeq" id="WP_092159426.1">
    <property type="nucleotide sequence ID" value="NZ_FNGA01000002.1"/>
</dbReference>
<evidence type="ECO:0000313" key="2">
    <source>
        <dbReference type="EMBL" id="SDK80455.1"/>
    </source>
</evidence>
<dbReference type="EMBL" id="FNGA01000002">
    <property type="protein sequence ID" value="SDK80455.1"/>
    <property type="molecule type" value="Genomic_DNA"/>
</dbReference>
<evidence type="ECO:0000313" key="3">
    <source>
        <dbReference type="Proteomes" id="UP000199053"/>
    </source>
</evidence>
<protein>
    <recommendedName>
        <fullName evidence="1">DUF3131 domain-containing protein</fullName>
    </recommendedName>
</protein>
<dbReference type="STRING" id="246191.SAMN05660337_1292"/>
<sequence length="508" mass="56727">MKQKTGLIKFFPTAALIAGLLILCGCKLHSHSVSDDIFTFKRISAEPFPRHTATTSNFWEQESPPVLSEKDLHNAKQAWAYFDRTVFPETGLPQGAVGSDTLTIHNIAGYLAALTCAKRLEIIDSITFHSRMTKLVTWLNSMELNSFGTPNTFYSARTGQMIRGDGQQGEEGHSAIDIGRMLIWLRIVRNEFPTHSAAIDRAVLRWNFRKLLDAEGLLYGAYKDNSGKLKSYRQGSLGLLQYAAKGFALWGFDVKASLRIDHYSMVTINKFLLPFDNRPIKEAGLSRPQGEPFQIGPVITGMSSLGGMELGWATPLYETKIDSWPEDSASRQLTSAAFEVQRSRYTVEGKLTARTEHNLDRPPYYVIDSVFALGEPFATIDKSGTRQAEQSCVSTGATFLLWAMFNDPYTDLLMNAVSDMYDSYGGWYAGYYEDGGIANKSISLNDNAAILEALTFVHSGILYRDSVMPGYWEITLENKSFEPKGLPPSRFQNDFQPLLPMTKAEPMP</sequence>
<reference evidence="3" key="1">
    <citation type="submission" date="2016-10" db="EMBL/GenBank/DDBJ databases">
        <authorList>
            <person name="Varghese N."/>
            <person name="Submissions S."/>
        </authorList>
    </citation>
    <scope>NUCLEOTIDE SEQUENCE [LARGE SCALE GENOMIC DNA]</scope>
    <source>
        <strain evidence="3">DSM 16995</strain>
    </source>
</reference>
<dbReference type="InterPro" id="IPR021478">
    <property type="entry name" value="DUF3131"/>
</dbReference>
<dbReference type="AlphaFoldDB" id="A0A1G9EWS7"/>
<proteinExistence type="predicted"/>
<feature type="domain" description="DUF3131" evidence="1">
    <location>
        <begin position="74"/>
        <end position="459"/>
    </location>
</feature>
<dbReference type="OrthoDB" id="5439402at2"/>
<keyword evidence="3" id="KW-1185">Reference proteome</keyword>
<evidence type="ECO:0000259" key="1">
    <source>
        <dbReference type="Pfam" id="PF11329"/>
    </source>
</evidence>
<dbReference type="Pfam" id="PF11329">
    <property type="entry name" value="DUF3131"/>
    <property type="match status" value="1"/>
</dbReference>
<dbReference type="PROSITE" id="PS51257">
    <property type="entry name" value="PROKAR_LIPOPROTEIN"/>
    <property type="match status" value="1"/>
</dbReference>
<dbReference type="Proteomes" id="UP000199053">
    <property type="component" value="Unassembled WGS sequence"/>
</dbReference>
<name>A0A1G9EWS7_9BACT</name>